<accession>A0A6M2DJF8</accession>
<comment type="function">
    <text evidence="1">E3 UFM1-protein ligase that mediates ufmylation of target proteins.</text>
</comment>
<feature type="compositionally biased region" description="Basic and acidic residues" evidence="7">
    <location>
        <begin position="404"/>
        <end position="414"/>
    </location>
</feature>
<proteinExistence type="inferred from homology"/>
<dbReference type="GO" id="GO:0032434">
    <property type="term" value="P:regulation of proteasomal ubiquitin-dependent protein catabolic process"/>
    <property type="evidence" value="ECO:0007669"/>
    <property type="project" value="TreeGrafter"/>
</dbReference>
<evidence type="ECO:0000256" key="3">
    <source>
        <dbReference type="ARBA" id="ARBA00014160"/>
    </source>
</evidence>
<keyword evidence="4" id="KW-0808">Transferase</keyword>
<dbReference type="InterPro" id="IPR056761">
    <property type="entry name" value="Ufl1-like_C"/>
</dbReference>
<reference evidence="11" key="1">
    <citation type="submission" date="2020-03" db="EMBL/GenBank/DDBJ databases">
        <title>Transcriptomic Profiling of the Digestive Tract of the Rat Flea, Xenopsylla cheopis, Following Blood Feeding and Infection with Yersinia pestis.</title>
        <authorList>
            <person name="Bland D.M."/>
            <person name="Martens C.A."/>
            <person name="Virtaneva K."/>
            <person name="Kanakabandi K."/>
            <person name="Long D."/>
            <person name="Rosenke R."/>
            <person name="Saturday G.A."/>
            <person name="Hoyt F.H."/>
            <person name="Bruno D.P."/>
            <person name="Ribeiro J.M.C."/>
            <person name="Hinnebusch J."/>
        </authorList>
    </citation>
    <scope>NUCLEOTIDE SEQUENCE</scope>
</reference>
<keyword evidence="5" id="KW-0833">Ubl conjugation pathway</keyword>
<evidence type="ECO:0000256" key="6">
    <source>
        <dbReference type="ARBA" id="ARBA00030452"/>
    </source>
</evidence>
<dbReference type="GO" id="GO:0034976">
    <property type="term" value="P:response to endoplasmic reticulum stress"/>
    <property type="evidence" value="ECO:0007669"/>
    <property type="project" value="TreeGrafter"/>
</dbReference>
<protein>
    <recommendedName>
        <fullName evidence="3">E3 UFM1-protein ligase 1 homolog</fullName>
    </recommendedName>
    <alternativeName>
        <fullName evidence="6">E3 UFM1-protein transferase 1 homolog</fullName>
    </alternativeName>
</protein>
<feature type="compositionally biased region" description="Basic residues" evidence="7">
    <location>
        <begin position="437"/>
        <end position="447"/>
    </location>
</feature>
<dbReference type="InterPro" id="IPR056580">
    <property type="entry name" value="Ufl1_dom"/>
</dbReference>
<feature type="domain" description="E3 UFM1-protein ligase 1-like" evidence="9">
    <location>
        <begin position="531"/>
        <end position="647"/>
    </location>
</feature>
<organism evidence="11">
    <name type="scientific">Xenopsylla cheopis</name>
    <name type="common">Oriental rat flea</name>
    <name type="synonym">Pulex cheopis</name>
    <dbReference type="NCBI Taxonomy" id="163159"/>
    <lineage>
        <taxon>Eukaryota</taxon>
        <taxon>Metazoa</taxon>
        <taxon>Ecdysozoa</taxon>
        <taxon>Arthropoda</taxon>
        <taxon>Hexapoda</taxon>
        <taxon>Insecta</taxon>
        <taxon>Pterygota</taxon>
        <taxon>Neoptera</taxon>
        <taxon>Endopterygota</taxon>
        <taxon>Siphonaptera</taxon>
        <taxon>Pulicidae</taxon>
        <taxon>Xenopsyllinae</taxon>
        <taxon>Xenopsylla</taxon>
    </lineage>
</organism>
<sequence length="770" mass="87187">MSEWDEIKRLAEDLQRVQLKSSVQKLSEQNCIEIVNLLIQNKSIELLFTDDGKEYLTPQQLTSEIKDELYMRGGRANIVDIAKTLNVDLNQVTHKVNELVRSSKELDFVLGQLIDSTYRKKIAYDINVKLRNFGQVFLADLSLQYDLPTEYLLNNIVEKELGKTIEGEQDAKDPRILQTQVYIAKCKAKLRGAITALFSPTPVSTILSLCNISDQILYSSLDQPWFCGTLTSKLPGGLFVPNSYSKAQTEWVTDFLKQNNYLEYESLNRWGIPDPKSYIERTYNEQTFMFLKSCALGSMYISMLEESVDECISSKSYIDMATILPSVISSTELEDCLKQILKTKDKNLILFDTIVFSTFYIEGLANPCKTEAETRAKSYVENGHYQKYIAEKQLAMKKSDSNADFVDVKSEKREERRKKAAGGKTGGGTQGRETKTKSTKKHIRTKKGQNDSDDEINDSISANPDVPELLSLNDIEEIINSTLKEEGLDDLASNIAEHLHPSINKHALDFAQTFYDSKMHTSISNRRQNHIALQDKLNNMINDVRLYDKGIKIFDAEVQIQLKKYLLKSLCNDITNLLTNYFAQESGLQDFDSNITTQQRSKIVQELSDDFKSVLSKNIATLSGSSIEDFLDTAEACLSVAGITLKKIDKKKDRTIILCHKHGLLEQLANSSDPAVVLHLTCLCLHTIATQTMLHASGKFISDIVKLLQPHLPVDIYKKITDYQLLVMKYLNTGAESEEHKEILSQLLTGIEEIKDIAAKFKKQSQNQED</sequence>
<evidence type="ECO:0000256" key="5">
    <source>
        <dbReference type="ARBA" id="ARBA00022786"/>
    </source>
</evidence>
<comment type="similarity">
    <text evidence="2">Belongs to the UFL1 family.</text>
</comment>
<evidence type="ECO:0000259" key="8">
    <source>
        <dbReference type="Pfam" id="PF09743"/>
    </source>
</evidence>
<evidence type="ECO:0000256" key="4">
    <source>
        <dbReference type="ARBA" id="ARBA00022679"/>
    </source>
</evidence>
<dbReference type="PANTHER" id="PTHR31057:SF0">
    <property type="entry name" value="E3 UFM1-PROTEIN LIGASE 1"/>
    <property type="match status" value="1"/>
</dbReference>
<evidence type="ECO:0000256" key="2">
    <source>
        <dbReference type="ARBA" id="ARBA00010789"/>
    </source>
</evidence>
<dbReference type="AlphaFoldDB" id="A0A6M2DJF8"/>
<evidence type="ECO:0000256" key="1">
    <source>
        <dbReference type="ARBA" id="ARBA00003950"/>
    </source>
</evidence>
<dbReference type="Pfam" id="PF25041">
    <property type="entry name" value="UFL1_C"/>
    <property type="match status" value="1"/>
</dbReference>
<evidence type="ECO:0000313" key="11">
    <source>
        <dbReference type="EMBL" id="NOV44977.1"/>
    </source>
</evidence>
<dbReference type="GO" id="GO:0005789">
    <property type="term" value="C:endoplasmic reticulum membrane"/>
    <property type="evidence" value="ECO:0007669"/>
    <property type="project" value="TreeGrafter"/>
</dbReference>
<dbReference type="Pfam" id="PF09743">
    <property type="entry name" value="E3_UFM1_ligase"/>
    <property type="match status" value="1"/>
</dbReference>
<dbReference type="InterPro" id="IPR018611">
    <property type="entry name" value="Ufl1"/>
</dbReference>
<dbReference type="Pfam" id="PF23659">
    <property type="entry name" value="UFL1"/>
    <property type="match status" value="1"/>
</dbReference>
<feature type="region of interest" description="Disordered" evidence="7">
    <location>
        <begin position="404"/>
        <end position="462"/>
    </location>
</feature>
<dbReference type="PANTHER" id="PTHR31057">
    <property type="entry name" value="E3 UFM1-PROTEIN LIGASE 1"/>
    <property type="match status" value="1"/>
</dbReference>
<name>A0A6M2DJF8_XENCH</name>
<dbReference type="Pfam" id="PF25870">
    <property type="entry name" value="WHD_UFL1_5th"/>
    <property type="match status" value="1"/>
</dbReference>
<feature type="domain" description="E3 UFM1-protein ligase 1-like N-terminal" evidence="8">
    <location>
        <begin position="6"/>
        <end position="279"/>
    </location>
</feature>
<dbReference type="GO" id="GO:0061666">
    <property type="term" value="F:UFM1 ligase activity"/>
    <property type="evidence" value="ECO:0007669"/>
    <property type="project" value="InterPro"/>
</dbReference>
<dbReference type="InterPro" id="IPR056579">
    <property type="entry name" value="Ufl1_N"/>
</dbReference>
<dbReference type="EMBL" id="GIIL01001251">
    <property type="protein sequence ID" value="NOV44977.1"/>
    <property type="molecule type" value="Transcribed_RNA"/>
</dbReference>
<dbReference type="GO" id="GO:1990592">
    <property type="term" value="P:protein K69-linked ufmylation"/>
    <property type="evidence" value="ECO:0007669"/>
    <property type="project" value="TreeGrafter"/>
</dbReference>
<feature type="domain" description="E3 UFM1-protein ligase-like C-terminal" evidence="10">
    <location>
        <begin position="654"/>
        <end position="757"/>
    </location>
</feature>
<evidence type="ECO:0000259" key="10">
    <source>
        <dbReference type="Pfam" id="PF25041"/>
    </source>
</evidence>
<evidence type="ECO:0000256" key="7">
    <source>
        <dbReference type="SAM" id="MobiDB-lite"/>
    </source>
</evidence>
<evidence type="ECO:0000259" key="9">
    <source>
        <dbReference type="Pfam" id="PF23659"/>
    </source>
</evidence>